<name>A0ACB9DL66_ARCLA</name>
<evidence type="ECO:0000313" key="1">
    <source>
        <dbReference type="EMBL" id="KAI3747093.1"/>
    </source>
</evidence>
<comment type="caution">
    <text evidence="1">The sequence shown here is derived from an EMBL/GenBank/DDBJ whole genome shotgun (WGS) entry which is preliminary data.</text>
</comment>
<keyword evidence="2" id="KW-1185">Reference proteome</keyword>
<accession>A0ACB9DL66</accession>
<sequence>MRRKNIPAGNIRTRKGKRVQQVGATGNRRLEERYSDERRSYAAVVKGKNDGQKGDSGRMDTGRENDAHASRSSRLNQDPVPNKNGYLHGDDKDLSRHPGPQGKNRLARDGPSEENGGPETDCANVEGEAPNSGIGPLDKKDPIHPSDSTSNDAGPDGKKEKKTDKQKGDGGKHSANRGEIGNLGNSEGKSMSIRMGKKGKTNSGSREEMSNELGSRESTVGLGSLAICW</sequence>
<reference evidence="2" key="1">
    <citation type="journal article" date="2022" name="Mol. Ecol. Resour.">
        <title>The genomes of chicory, endive, great burdock and yacon provide insights into Asteraceae palaeo-polyploidization history and plant inulin production.</title>
        <authorList>
            <person name="Fan W."/>
            <person name="Wang S."/>
            <person name="Wang H."/>
            <person name="Wang A."/>
            <person name="Jiang F."/>
            <person name="Liu H."/>
            <person name="Zhao H."/>
            <person name="Xu D."/>
            <person name="Zhang Y."/>
        </authorList>
    </citation>
    <scope>NUCLEOTIDE SEQUENCE [LARGE SCALE GENOMIC DNA]</scope>
    <source>
        <strain evidence="2">cv. Niubang</strain>
    </source>
</reference>
<gene>
    <name evidence="1" type="ORF">L6452_09538</name>
</gene>
<evidence type="ECO:0000313" key="2">
    <source>
        <dbReference type="Proteomes" id="UP001055879"/>
    </source>
</evidence>
<dbReference type="EMBL" id="CM042049">
    <property type="protein sequence ID" value="KAI3747093.1"/>
    <property type="molecule type" value="Genomic_DNA"/>
</dbReference>
<organism evidence="1 2">
    <name type="scientific">Arctium lappa</name>
    <name type="common">Greater burdock</name>
    <name type="synonym">Lappa major</name>
    <dbReference type="NCBI Taxonomy" id="4217"/>
    <lineage>
        <taxon>Eukaryota</taxon>
        <taxon>Viridiplantae</taxon>
        <taxon>Streptophyta</taxon>
        <taxon>Embryophyta</taxon>
        <taxon>Tracheophyta</taxon>
        <taxon>Spermatophyta</taxon>
        <taxon>Magnoliopsida</taxon>
        <taxon>eudicotyledons</taxon>
        <taxon>Gunneridae</taxon>
        <taxon>Pentapetalae</taxon>
        <taxon>asterids</taxon>
        <taxon>campanulids</taxon>
        <taxon>Asterales</taxon>
        <taxon>Asteraceae</taxon>
        <taxon>Carduoideae</taxon>
        <taxon>Cardueae</taxon>
        <taxon>Arctiinae</taxon>
        <taxon>Arctium</taxon>
    </lineage>
</organism>
<reference evidence="1 2" key="2">
    <citation type="journal article" date="2022" name="Mol. Ecol. Resour.">
        <title>The genomes of chicory, endive, great burdock and yacon provide insights into Asteraceae paleo-polyploidization history and plant inulin production.</title>
        <authorList>
            <person name="Fan W."/>
            <person name="Wang S."/>
            <person name="Wang H."/>
            <person name="Wang A."/>
            <person name="Jiang F."/>
            <person name="Liu H."/>
            <person name="Zhao H."/>
            <person name="Xu D."/>
            <person name="Zhang Y."/>
        </authorList>
    </citation>
    <scope>NUCLEOTIDE SEQUENCE [LARGE SCALE GENOMIC DNA]</scope>
    <source>
        <strain evidence="2">cv. Niubang</strain>
    </source>
</reference>
<protein>
    <submittedName>
        <fullName evidence="1">Uncharacterized protein</fullName>
    </submittedName>
</protein>
<dbReference type="Proteomes" id="UP001055879">
    <property type="component" value="Linkage Group LG03"/>
</dbReference>
<proteinExistence type="predicted"/>